<feature type="transmembrane region" description="Helical" evidence="1">
    <location>
        <begin position="12"/>
        <end position="35"/>
    </location>
</feature>
<evidence type="ECO:0008006" key="4">
    <source>
        <dbReference type="Google" id="ProtNLM"/>
    </source>
</evidence>
<dbReference type="Proteomes" id="UP000549765">
    <property type="component" value="Unassembled WGS sequence"/>
</dbReference>
<comment type="caution">
    <text evidence="2">The sequence shown here is derived from an EMBL/GenBank/DDBJ whole genome shotgun (WGS) entry which is preliminary data.</text>
</comment>
<accession>A0A7X6S4D4</accession>
<sequence>MQNKTKQTNLIKLLLGQGLLLIAFSSYSVVLLYLLVQQYHVSARVLGSFGILAALPPALIAMGAPILGRIKNSKTILIMLQAIATIALIIGGSLLLTNQALILVGTLYLLLSIATTISGSVEIGFIPVIFQEDEAAIEKSVDLQYFMSTGLTIITSVVSSFILLAHGSTWLLWASFISAPLGIGCYLLISYVPNANLSVINEEADAVDMVQTSSYFKQMQTAL</sequence>
<keyword evidence="1" id="KW-1133">Transmembrane helix</keyword>
<evidence type="ECO:0000256" key="1">
    <source>
        <dbReference type="SAM" id="Phobius"/>
    </source>
</evidence>
<evidence type="ECO:0000313" key="3">
    <source>
        <dbReference type="Proteomes" id="UP000549765"/>
    </source>
</evidence>
<dbReference type="SUPFAM" id="SSF103473">
    <property type="entry name" value="MFS general substrate transporter"/>
    <property type="match status" value="1"/>
</dbReference>
<dbReference type="InterPro" id="IPR036259">
    <property type="entry name" value="MFS_trans_sf"/>
</dbReference>
<feature type="transmembrane region" description="Helical" evidence="1">
    <location>
        <begin position="170"/>
        <end position="189"/>
    </location>
</feature>
<keyword evidence="1" id="KW-0812">Transmembrane</keyword>
<feature type="transmembrane region" description="Helical" evidence="1">
    <location>
        <begin position="76"/>
        <end position="96"/>
    </location>
</feature>
<evidence type="ECO:0000313" key="2">
    <source>
        <dbReference type="EMBL" id="NKZ24872.1"/>
    </source>
</evidence>
<dbReference type="EMBL" id="JAAXPN010000010">
    <property type="protein sequence ID" value="NKZ24872.1"/>
    <property type="molecule type" value="Genomic_DNA"/>
</dbReference>
<keyword evidence="3" id="KW-1185">Reference proteome</keyword>
<feature type="transmembrane region" description="Helical" evidence="1">
    <location>
        <begin position="142"/>
        <end position="164"/>
    </location>
</feature>
<reference evidence="2 3" key="1">
    <citation type="submission" date="2020-04" db="EMBL/GenBank/DDBJ databases">
        <title>MicrobeNet Type strains.</title>
        <authorList>
            <person name="Nicholson A.C."/>
        </authorList>
    </citation>
    <scope>NUCLEOTIDE SEQUENCE [LARGE SCALE GENOMIC DNA]</scope>
    <source>
        <strain evidence="2 3">CCUG 61472</strain>
    </source>
</reference>
<gene>
    <name evidence="2" type="ORF">HF964_08715</name>
</gene>
<protein>
    <recommendedName>
        <fullName evidence="4">Major facilitator superfamily (MFS) profile domain-containing protein</fullName>
    </recommendedName>
</protein>
<proteinExistence type="predicted"/>
<feature type="transmembrane region" description="Helical" evidence="1">
    <location>
        <begin position="108"/>
        <end position="130"/>
    </location>
</feature>
<dbReference type="RefSeq" id="WP_168722665.1">
    <property type="nucleotide sequence ID" value="NZ_JAAXPN010000010.1"/>
</dbReference>
<keyword evidence="1" id="KW-0472">Membrane</keyword>
<feature type="transmembrane region" description="Helical" evidence="1">
    <location>
        <begin position="41"/>
        <end position="64"/>
    </location>
</feature>
<name>A0A7X6S4D4_9LACO</name>
<dbReference type="AlphaFoldDB" id="A0A7X6S4D4"/>
<organism evidence="2 3">
    <name type="scientific">Periweissella fabalis</name>
    <dbReference type="NCBI Taxonomy" id="1070421"/>
    <lineage>
        <taxon>Bacteria</taxon>
        <taxon>Bacillati</taxon>
        <taxon>Bacillota</taxon>
        <taxon>Bacilli</taxon>
        <taxon>Lactobacillales</taxon>
        <taxon>Lactobacillaceae</taxon>
        <taxon>Periweissella</taxon>
    </lineage>
</organism>